<dbReference type="RefSeq" id="WP_106463179.1">
    <property type="nucleotide sequence ID" value="NZ_PXOQ01000009.1"/>
</dbReference>
<dbReference type="AlphaFoldDB" id="A0A2T1N850"/>
<dbReference type="PIRSF" id="PIRSF003230">
    <property type="entry name" value="YbgC"/>
    <property type="match status" value="1"/>
</dbReference>
<dbReference type="SUPFAM" id="SSF54637">
    <property type="entry name" value="Thioesterase/thiol ester dehydrase-isomerase"/>
    <property type="match status" value="1"/>
</dbReference>
<dbReference type="PROSITE" id="PS01328">
    <property type="entry name" value="4HBCOA_THIOESTERASE"/>
    <property type="match status" value="1"/>
</dbReference>
<dbReference type="Proteomes" id="UP000238426">
    <property type="component" value="Unassembled WGS sequence"/>
</dbReference>
<dbReference type="EMBL" id="PXOQ01000009">
    <property type="protein sequence ID" value="PSG88041.1"/>
    <property type="molecule type" value="Genomic_DNA"/>
</dbReference>
<keyword evidence="4" id="KW-1185">Reference proteome</keyword>
<comment type="caution">
    <text evidence="3">The sequence shown here is derived from an EMBL/GenBank/DDBJ whole genome shotgun (WGS) entry which is preliminary data.</text>
</comment>
<keyword evidence="2" id="KW-0378">Hydrolase</keyword>
<evidence type="ECO:0000313" key="4">
    <source>
        <dbReference type="Proteomes" id="UP000238426"/>
    </source>
</evidence>
<name>A0A2T1N850_9FLAO</name>
<gene>
    <name evidence="3" type="ORF">C7H52_06980</name>
</gene>
<protein>
    <submittedName>
        <fullName evidence="3">Thioesterase</fullName>
    </submittedName>
</protein>
<comment type="similarity">
    <text evidence="1">Belongs to the 4-hydroxybenzoyl-CoA thioesterase family.</text>
</comment>
<dbReference type="NCBIfam" id="TIGR00051">
    <property type="entry name" value="YbgC/FadM family acyl-CoA thioesterase"/>
    <property type="match status" value="1"/>
</dbReference>
<dbReference type="InterPro" id="IPR050563">
    <property type="entry name" value="4-hydroxybenzoyl-CoA_TE"/>
</dbReference>
<dbReference type="OrthoDB" id="9800856at2"/>
<sequence length="142" mass="16656">MYKDKKIHSHSIRVRYAETDQMGVVHHGNYPTFLEEARTAWLREMGISYKKMEASGIGLPITSVSVKYKKSALYDDVLTIKTILSKIPNVRLEFDYEIYNEAEELLVTAKTELVFINMQTKRPMKAPDYFLEVLENWKNKEF</sequence>
<evidence type="ECO:0000256" key="2">
    <source>
        <dbReference type="ARBA" id="ARBA00022801"/>
    </source>
</evidence>
<dbReference type="Gene3D" id="3.10.129.10">
    <property type="entry name" value="Hotdog Thioesterase"/>
    <property type="match status" value="1"/>
</dbReference>
<accession>A0A2T1N850</accession>
<dbReference type="PANTHER" id="PTHR31793:SF27">
    <property type="entry name" value="NOVEL THIOESTERASE SUPERFAMILY DOMAIN AND SAPOSIN A-TYPE DOMAIN CONTAINING PROTEIN (0610012H03RIK)"/>
    <property type="match status" value="1"/>
</dbReference>
<evidence type="ECO:0000256" key="1">
    <source>
        <dbReference type="ARBA" id="ARBA00005953"/>
    </source>
</evidence>
<dbReference type="PANTHER" id="PTHR31793">
    <property type="entry name" value="4-HYDROXYBENZOYL-COA THIOESTERASE FAMILY MEMBER"/>
    <property type="match status" value="1"/>
</dbReference>
<proteinExistence type="inferred from homology"/>
<organism evidence="3 4">
    <name type="scientific">Aurantibacter aestuarii</name>
    <dbReference type="NCBI Taxonomy" id="1266046"/>
    <lineage>
        <taxon>Bacteria</taxon>
        <taxon>Pseudomonadati</taxon>
        <taxon>Bacteroidota</taxon>
        <taxon>Flavobacteriia</taxon>
        <taxon>Flavobacteriales</taxon>
        <taxon>Flavobacteriaceae</taxon>
        <taxon>Aurantibacter</taxon>
    </lineage>
</organism>
<evidence type="ECO:0000313" key="3">
    <source>
        <dbReference type="EMBL" id="PSG88041.1"/>
    </source>
</evidence>
<dbReference type="Pfam" id="PF13279">
    <property type="entry name" value="4HBT_2"/>
    <property type="match status" value="1"/>
</dbReference>
<dbReference type="InterPro" id="IPR029069">
    <property type="entry name" value="HotDog_dom_sf"/>
</dbReference>
<dbReference type="GO" id="GO:0047617">
    <property type="term" value="F:fatty acyl-CoA hydrolase activity"/>
    <property type="evidence" value="ECO:0007669"/>
    <property type="project" value="TreeGrafter"/>
</dbReference>
<dbReference type="CDD" id="cd00586">
    <property type="entry name" value="4HBT"/>
    <property type="match status" value="1"/>
</dbReference>
<dbReference type="InterPro" id="IPR006684">
    <property type="entry name" value="YbgC/YbaW"/>
</dbReference>
<dbReference type="InterPro" id="IPR008272">
    <property type="entry name" value="HB-CoA_thioesterase_AS"/>
</dbReference>
<reference evidence="3 4" key="1">
    <citation type="submission" date="2018-03" db="EMBL/GenBank/DDBJ databases">
        <title>Mesoflavibacter sp. HG37 and Mesoflavibacter sp. HG96 sp.nov., two marine bacteria isolated from seawater of Western Pacific Ocean.</title>
        <authorList>
            <person name="Cheng H."/>
            <person name="Wu Y.-H."/>
            <person name="Guo L.-L."/>
            <person name="Xu X.-W."/>
        </authorList>
    </citation>
    <scope>NUCLEOTIDE SEQUENCE [LARGE SCALE GENOMIC DNA]</scope>
    <source>
        <strain evidence="3 4">KCTC 32269</strain>
    </source>
</reference>